<dbReference type="SUPFAM" id="SSF52540">
    <property type="entry name" value="P-loop containing nucleoside triphosphate hydrolases"/>
    <property type="match status" value="1"/>
</dbReference>
<keyword evidence="4" id="KW-0547">Nucleotide-binding</keyword>
<keyword evidence="6 9" id="KW-1133">Transmembrane helix</keyword>
<feature type="domain" description="ABC transmembrane type-1" evidence="11">
    <location>
        <begin position="109"/>
        <end position="352"/>
    </location>
</feature>
<dbReference type="InterPro" id="IPR036640">
    <property type="entry name" value="ABC1_TM_sf"/>
</dbReference>
<dbReference type="PROSITE" id="PS50929">
    <property type="entry name" value="ABC_TM1F"/>
    <property type="match status" value="1"/>
</dbReference>
<evidence type="ECO:0000256" key="2">
    <source>
        <dbReference type="ARBA" id="ARBA00022448"/>
    </source>
</evidence>
<dbReference type="InterPro" id="IPR003593">
    <property type="entry name" value="AAA+_ATPase"/>
</dbReference>
<dbReference type="GO" id="GO:0140359">
    <property type="term" value="F:ABC-type transporter activity"/>
    <property type="evidence" value="ECO:0007669"/>
    <property type="project" value="InterPro"/>
</dbReference>
<proteinExistence type="inferred from homology"/>
<dbReference type="PANTHER" id="PTHR11384">
    <property type="entry name" value="ATP-BINDING CASSETTE, SUB-FAMILY D MEMBER"/>
    <property type="match status" value="1"/>
</dbReference>
<feature type="transmembrane region" description="Helical" evidence="9">
    <location>
        <begin position="109"/>
        <end position="134"/>
    </location>
</feature>
<dbReference type="InterPro" id="IPR027417">
    <property type="entry name" value="P-loop_NTPase"/>
</dbReference>
<dbReference type="Gene3D" id="1.20.1560.10">
    <property type="entry name" value="ABC transporter type 1, transmembrane domain"/>
    <property type="match status" value="1"/>
</dbReference>
<evidence type="ECO:0000313" key="12">
    <source>
        <dbReference type="EMBL" id="KAI7841012.1"/>
    </source>
</evidence>
<dbReference type="PROSITE" id="PS50893">
    <property type="entry name" value="ABC_TRANSPORTER_2"/>
    <property type="match status" value="1"/>
</dbReference>
<sequence length="709" mass="76506">MRKVAMDIEAPPLQSVLIAAAQKGGPAHADLRHVTRRWWSVARLWWRCPTERRTAWKYTAASMGLSLPYVALLLWISYVQNVRSVERAAMHSSLSEKQQAGFFAAVRDFVVIIVVAAPLFALTDYVDSCLAVAWRRWLTQHMIRCYFAHHSYYALKLDPQALDNPDQRICEDVRNYVNASVMLTVSVMRKLLNCLAFTGVLWSLAPGLAVFLVFYAVGGTWITAAGFGRRLMRLTYSVLQREADLRFALVRVRENAESIAFYSGDQRESELAGARLARTIATIFGKVRWEAFLSLWQNAYAYATILLPSLLLCRRYFAGEIRYGDISQAAFAFHTIEGALSYIVTHLSDISQLAAQTDRLEALLAALVQQAEGLPGGVHRRPSVDGSIAVQDLTLTTPRGEQTVCRGLTLALAPGQSLLIVGPSGVGKTSLMRAMAGLWSAGSGTIAAPADMFFLPQRPYMPLGSLREQLTFPDSYAGTAAKGTLADLPGEGGGSAARRHSGSGGGDSDSGEEDEGALPARAVGSGSGRRLPVVRSGPAAAGYRRVASGKGLAASAAVAGAAEAPDSARLGASAASDAELRELLATVCLPSLLPRQAGGAQGFRVVGGLDAEADWAHMLSLGEQQRVSFARLLHHKPEVAFLDEATSALDTVTERALYTHLQRHCHCYISIAHRKQLAAFHTHVLEATGDGTWVVDEAGNYLRALGSGD</sequence>
<keyword evidence="13" id="KW-1185">Reference proteome</keyword>
<dbReference type="GO" id="GO:0005524">
    <property type="term" value="F:ATP binding"/>
    <property type="evidence" value="ECO:0007669"/>
    <property type="project" value="UniProtKB-KW"/>
</dbReference>
<evidence type="ECO:0000256" key="7">
    <source>
        <dbReference type="ARBA" id="ARBA00023136"/>
    </source>
</evidence>
<evidence type="ECO:0000313" key="13">
    <source>
        <dbReference type="Proteomes" id="UP001205105"/>
    </source>
</evidence>
<dbReference type="InterPro" id="IPR050835">
    <property type="entry name" value="ABC_transporter_sub-D"/>
</dbReference>
<dbReference type="SMART" id="SM00382">
    <property type="entry name" value="AAA"/>
    <property type="match status" value="1"/>
</dbReference>
<dbReference type="EMBL" id="JADXDR010000068">
    <property type="protein sequence ID" value="KAI7841012.1"/>
    <property type="molecule type" value="Genomic_DNA"/>
</dbReference>
<evidence type="ECO:0000256" key="4">
    <source>
        <dbReference type="ARBA" id="ARBA00022741"/>
    </source>
</evidence>
<dbReference type="Pfam" id="PF06472">
    <property type="entry name" value="ABC_membrane_2"/>
    <property type="match status" value="1"/>
</dbReference>
<protein>
    <submittedName>
        <fullName evidence="12">Uncharacterized protein</fullName>
    </submittedName>
</protein>
<dbReference type="PROSITE" id="PS00211">
    <property type="entry name" value="ABC_TRANSPORTER_1"/>
    <property type="match status" value="1"/>
</dbReference>
<keyword evidence="2" id="KW-0813">Transport</keyword>
<dbReference type="InterPro" id="IPR003439">
    <property type="entry name" value="ABC_transporter-like_ATP-bd"/>
</dbReference>
<organism evidence="12 13">
    <name type="scientific">Chlorella ohadii</name>
    <dbReference type="NCBI Taxonomy" id="2649997"/>
    <lineage>
        <taxon>Eukaryota</taxon>
        <taxon>Viridiplantae</taxon>
        <taxon>Chlorophyta</taxon>
        <taxon>core chlorophytes</taxon>
        <taxon>Trebouxiophyceae</taxon>
        <taxon>Chlorellales</taxon>
        <taxon>Chlorellaceae</taxon>
        <taxon>Chlorella clade</taxon>
        <taxon>Chlorella</taxon>
    </lineage>
</organism>
<evidence type="ECO:0000256" key="6">
    <source>
        <dbReference type="ARBA" id="ARBA00022989"/>
    </source>
</evidence>
<dbReference type="GO" id="GO:0016887">
    <property type="term" value="F:ATP hydrolysis activity"/>
    <property type="evidence" value="ECO:0007669"/>
    <property type="project" value="InterPro"/>
</dbReference>
<dbReference type="PANTHER" id="PTHR11384:SF55">
    <property type="entry name" value="ATP-BINDING CASSETTE TRANSPORTER"/>
    <property type="match status" value="1"/>
</dbReference>
<evidence type="ECO:0000256" key="3">
    <source>
        <dbReference type="ARBA" id="ARBA00022692"/>
    </source>
</evidence>
<dbReference type="CDD" id="cd03223">
    <property type="entry name" value="ABCD_peroxisomal_ALDP"/>
    <property type="match status" value="1"/>
</dbReference>
<dbReference type="Proteomes" id="UP001205105">
    <property type="component" value="Unassembled WGS sequence"/>
</dbReference>
<name>A0AAD5H6E3_9CHLO</name>
<keyword evidence="5" id="KW-0067">ATP-binding</keyword>
<evidence type="ECO:0000256" key="9">
    <source>
        <dbReference type="SAM" id="Phobius"/>
    </source>
</evidence>
<keyword evidence="3 9" id="KW-0812">Transmembrane</keyword>
<dbReference type="SUPFAM" id="SSF90123">
    <property type="entry name" value="ABC transporter transmembrane region"/>
    <property type="match status" value="1"/>
</dbReference>
<dbReference type="GO" id="GO:0016020">
    <property type="term" value="C:membrane"/>
    <property type="evidence" value="ECO:0007669"/>
    <property type="project" value="InterPro"/>
</dbReference>
<reference evidence="12" key="1">
    <citation type="submission" date="2020-11" db="EMBL/GenBank/DDBJ databases">
        <title>Chlorella ohadii genome sequencing and assembly.</title>
        <authorList>
            <person name="Murik O."/>
            <person name="Treves H."/>
            <person name="Kedem I."/>
            <person name="Shotland Y."/>
            <person name="Kaplan A."/>
        </authorList>
    </citation>
    <scope>NUCLEOTIDE SEQUENCE</scope>
    <source>
        <strain evidence="12">1</strain>
    </source>
</reference>
<gene>
    <name evidence="12" type="ORF">COHA_005240</name>
</gene>
<evidence type="ECO:0000256" key="1">
    <source>
        <dbReference type="ARBA" id="ARBA00008575"/>
    </source>
</evidence>
<comment type="similarity">
    <text evidence="1">Belongs to the ABC transporter superfamily. ABCD family. Peroxisomal fatty acyl CoA transporter (TC 3.A.1.203) subfamily.</text>
</comment>
<feature type="transmembrane region" description="Helical" evidence="9">
    <location>
        <begin position="191"/>
        <end position="217"/>
    </location>
</feature>
<feature type="transmembrane region" description="Helical" evidence="9">
    <location>
        <begin position="55"/>
        <end position="78"/>
    </location>
</feature>
<evidence type="ECO:0000259" key="11">
    <source>
        <dbReference type="PROSITE" id="PS50929"/>
    </source>
</evidence>
<feature type="region of interest" description="Disordered" evidence="8">
    <location>
        <begin position="483"/>
        <end position="531"/>
    </location>
</feature>
<comment type="caution">
    <text evidence="12">The sequence shown here is derived from an EMBL/GenBank/DDBJ whole genome shotgun (WGS) entry which is preliminary data.</text>
</comment>
<feature type="domain" description="ABC transporter" evidence="10">
    <location>
        <begin position="388"/>
        <end position="707"/>
    </location>
</feature>
<keyword evidence="7 9" id="KW-0472">Membrane</keyword>
<dbReference type="AlphaFoldDB" id="A0AAD5H6E3"/>
<accession>A0AAD5H6E3</accession>
<dbReference type="InterPro" id="IPR017871">
    <property type="entry name" value="ABC_transporter-like_CS"/>
</dbReference>
<evidence type="ECO:0000256" key="5">
    <source>
        <dbReference type="ARBA" id="ARBA00022840"/>
    </source>
</evidence>
<dbReference type="InterPro" id="IPR011527">
    <property type="entry name" value="ABC1_TM_dom"/>
</dbReference>
<evidence type="ECO:0000259" key="10">
    <source>
        <dbReference type="PROSITE" id="PS50893"/>
    </source>
</evidence>
<dbReference type="Gene3D" id="3.40.50.300">
    <property type="entry name" value="P-loop containing nucleotide triphosphate hydrolases"/>
    <property type="match status" value="2"/>
</dbReference>
<evidence type="ECO:0000256" key="8">
    <source>
        <dbReference type="SAM" id="MobiDB-lite"/>
    </source>
</evidence>
<dbReference type="Pfam" id="PF00005">
    <property type="entry name" value="ABC_tran"/>
    <property type="match status" value="2"/>
</dbReference>